<comment type="caution">
    <text evidence="1">The sequence shown here is derived from an EMBL/GenBank/DDBJ whole genome shotgun (WGS) entry which is preliminary data.</text>
</comment>
<name>A0AAD4GZ05_9FUNG</name>
<dbReference type="Proteomes" id="UP001194580">
    <property type="component" value="Unassembled WGS sequence"/>
</dbReference>
<accession>A0AAD4GZ05</accession>
<evidence type="ECO:0000313" key="2">
    <source>
        <dbReference type="Proteomes" id="UP001194580"/>
    </source>
</evidence>
<organism evidence="1 2">
    <name type="scientific">Linnemannia exigua</name>
    <dbReference type="NCBI Taxonomy" id="604196"/>
    <lineage>
        <taxon>Eukaryota</taxon>
        <taxon>Fungi</taxon>
        <taxon>Fungi incertae sedis</taxon>
        <taxon>Mucoromycota</taxon>
        <taxon>Mortierellomycotina</taxon>
        <taxon>Mortierellomycetes</taxon>
        <taxon>Mortierellales</taxon>
        <taxon>Mortierellaceae</taxon>
        <taxon>Linnemannia</taxon>
    </lineage>
</organism>
<gene>
    <name evidence="1" type="ORF">BGZ95_009020</name>
</gene>
<reference evidence="1" key="1">
    <citation type="journal article" date="2020" name="Fungal Divers.">
        <title>Resolving the Mortierellaceae phylogeny through synthesis of multi-gene phylogenetics and phylogenomics.</title>
        <authorList>
            <person name="Vandepol N."/>
            <person name="Liber J."/>
            <person name="Desiro A."/>
            <person name="Na H."/>
            <person name="Kennedy M."/>
            <person name="Barry K."/>
            <person name="Grigoriev I.V."/>
            <person name="Miller A.N."/>
            <person name="O'Donnell K."/>
            <person name="Stajich J.E."/>
            <person name="Bonito G."/>
        </authorList>
    </citation>
    <scope>NUCLEOTIDE SEQUENCE</scope>
    <source>
        <strain evidence="1">NRRL 28262</strain>
    </source>
</reference>
<sequence length="124" mass="13697">MPGAGSKLKARLLASKRALEDLECHDIKMAVVNGGLSITNKIRNLASAESLMYYDQRISDEANRVMGMMGGVDNFKATVEEFSANVETMYKDGTLSQTDYDTFQQDIKTVLDIISKYKAGECTI</sequence>
<evidence type="ECO:0000313" key="1">
    <source>
        <dbReference type="EMBL" id="KAG0247106.1"/>
    </source>
</evidence>
<protein>
    <submittedName>
        <fullName evidence="1">Uncharacterized protein</fullName>
    </submittedName>
</protein>
<dbReference type="AlphaFoldDB" id="A0AAD4GZ05"/>
<keyword evidence="2" id="KW-1185">Reference proteome</keyword>
<dbReference type="EMBL" id="JAAAIL010005008">
    <property type="protein sequence ID" value="KAG0247106.1"/>
    <property type="molecule type" value="Genomic_DNA"/>
</dbReference>
<proteinExistence type="predicted"/>